<dbReference type="AlphaFoldDB" id="A0A3G2HZU5"/>
<name>A0A3G2HZU5_9BURK</name>
<dbReference type="RefSeq" id="WP_121740059.1">
    <property type="nucleotide sequence ID" value="NZ_CP032153.1"/>
</dbReference>
<sequence length="114" mass="12282">MSLLTQAQSAQLLANGCAMAEDRSFDPLPVVKLFLPDAKVCWVLGWIDPDTPDVAFGLCDSGLGVACVTPIQLSALQAIQGPQGRRVVADHSFVPRYSLSKYVSQARRDGHVID</sequence>
<evidence type="ECO:0000313" key="1">
    <source>
        <dbReference type="EMBL" id="AYN22682.1"/>
    </source>
</evidence>
<dbReference type="InterPro" id="IPR021341">
    <property type="entry name" value="DUF2958"/>
</dbReference>
<proteinExistence type="predicted"/>
<protein>
    <submittedName>
        <fullName evidence="1">DUF2958 domain-containing protein</fullName>
    </submittedName>
</protein>
<accession>A0A3G2HZU5</accession>
<reference evidence="1 2" key="1">
    <citation type="submission" date="2018-09" db="EMBL/GenBank/DDBJ databases">
        <title>Complete genome sequence of the hydrocarbonoclastic bacterium Alcaligenes aquatilis QD168, isolated from a crude-oil polluted marine sediment of Central Chile.</title>
        <authorList>
            <person name="Duran R.E."/>
            <person name="Barra B."/>
            <person name="Salva-Serra F."/>
            <person name="Mendez V."/>
            <person name="Moore E.R.B."/>
            <person name="Seeger M."/>
        </authorList>
    </citation>
    <scope>NUCLEOTIDE SEQUENCE [LARGE SCALE GENOMIC DNA]</scope>
    <source>
        <strain evidence="1 2">QD168</strain>
    </source>
</reference>
<dbReference type="EMBL" id="CP032153">
    <property type="protein sequence ID" value="AYN22682.1"/>
    <property type="molecule type" value="Genomic_DNA"/>
</dbReference>
<evidence type="ECO:0000313" key="2">
    <source>
        <dbReference type="Proteomes" id="UP000268070"/>
    </source>
</evidence>
<dbReference type="OrthoDB" id="1070337at2"/>
<dbReference type="KEGG" id="aaqu:D3M96_05745"/>
<dbReference type="Pfam" id="PF11171">
    <property type="entry name" value="DUF2958"/>
    <property type="match status" value="1"/>
</dbReference>
<organism evidence="1 2">
    <name type="scientific">Alcaligenes aquatilis</name>
    <dbReference type="NCBI Taxonomy" id="323284"/>
    <lineage>
        <taxon>Bacteria</taxon>
        <taxon>Pseudomonadati</taxon>
        <taxon>Pseudomonadota</taxon>
        <taxon>Betaproteobacteria</taxon>
        <taxon>Burkholderiales</taxon>
        <taxon>Alcaligenaceae</taxon>
        <taxon>Alcaligenes</taxon>
    </lineage>
</organism>
<gene>
    <name evidence="1" type="ORF">D3M96_05745</name>
</gene>
<dbReference type="Proteomes" id="UP000268070">
    <property type="component" value="Chromosome"/>
</dbReference>